<feature type="domain" description="Glycosyl hydrolase family 13 catalytic" evidence="5">
    <location>
        <begin position="1"/>
        <end position="539"/>
    </location>
</feature>
<comment type="caution">
    <text evidence="6">The sequence shown here is derived from an EMBL/GenBank/DDBJ whole genome shotgun (WGS) entry which is preliminary data.</text>
</comment>
<dbReference type="SMART" id="SM00642">
    <property type="entry name" value="Aamy"/>
    <property type="match status" value="1"/>
</dbReference>
<feature type="compositionally biased region" description="Polar residues" evidence="4">
    <location>
        <begin position="176"/>
        <end position="185"/>
    </location>
</feature>
<proteinExistence type="predicted"/>
<accession>A0A5M3WHS2</accession>
<feature type="region of interest" description="Disordered" evidence="4">
    <location>
        <begin position="159"/>
        <end position="185"/>
    </location>
</feature>
<dbReference type="Gene3D" id="3.20.20.80">
    <property type="entry name" value="Glycosidases"/>
    <property type="match status" value="3"/>
</dbReference>
<evidence type="ECO:0000256" key="4">
    <source>
        <dbReference type="SAM" id="MobiDB-lite"/>
    </source>
</evidence>
<reference evidence="6 7" key="1">
    <citation type="submission" date="2019-10" db="EMBL/GenBank/DDBJ databases">
        <title>Whole genome shotgun sequence of Acrocarpospora macrocephala NBRC 16266.</title>
        <authorList>
            <person name="Ichikawa N."/>
            <person name="Kimura A."/>
            <person name="Kitahashi Y."/>
            <person name="Komaki H."/>
            <person name="Oguchi A."/>
        </authorList>
    </citation>
    <scope>NUCLEOTIDE SEQUENCE [LARGE SCALE GENOMIC DNA]</scope>
    <source>
        <strain evidence="6 7">NBRC 16266</strain>
    </source>
</reference>
<feature type="compositionally biased region" description="Polar residues" evidence="4">
    <location>
        <begin position="14"/>
        <end position="27"/>
    </location>
</feature>
<dbReference type="PANTHER" id="PTHR10357:SF215">
    <property type="entry name" value="ALPHA-AMYLASE 1"/>
    <property type="match status" value="1"/>
</dbReference>
<keyword evidence="2" id="KW-0479">Metal-binding</keyword>
<keyword evidence="3" id="KW-0732">Signal</keyword>
<evidence type="ECO:0000259" key="5">
    <source>
        <dbReference type="SMART" id="SM00642"/>
    </source>
</evidence>
<dbReference type="GO" id="GO:0046872">
    <property type="term" value="F:metal ion binding"/>
    <property type="evidence" value="ECO:0007669"/>
    <property type="project" value="UniProtKB-KW"/>
</dbReference>
<protein>
    <recommendedName>
        <fullName evidence="5">Glycosyl hydrolase family 13 catalytic domain-containing protein</fullName>
    </recommendedName>
</protein>
<dbReference type="Pfam" id="PF00128">
    <property type="entry name" value="Alpha-amylase"/>
    <property type="match status" value="2"/>
</dbReference>
<sequence length="638" mass="70823">MTARFNDGDPANNRGGSQHTRSGNAANNDPMFRGDFKGLIDKLDYIKALGFSAIWITPVVLNRSDYDFHGYHGYDFHRIDTRLESPGATYQDLINQAHAKGIKIYQDVVYNHSSRWGAKGLFTPTVYGVRDSQWSWLYQPQVPGREYDPMVEHQGDDPTLTPAQNALAKGRPYNGDQWSTTVPPGNTCQNWGLPTQYTSPEGFRIYNCQWPSPTSGMFPAQYYHQCWIGNWEGEDARSCWLHDDLADFNTESPAVQNYLIDVYNKFIDMGVDGFRVDTAVHIPRNTWNRRFLPALRQHATEKFGPEKAADFYVFGEVAAFVHDKWNRGSVNHSAQFFTWKERQAYDPDDVKAAIEQYNYENLLGPAGQPTSDNAFLNGNAYHAPDHSKFSGMNVIDMRMHMNFGEAANAFNNGRDSDDSYNDATYNTVYVDSHDYGPNKSTVRYAGGTDAWAENMSLMWTFRGIPTLYYGSEIEFQAGKPIDCGPTCPLATTGRAYYGDKLSGTLTTTDFGAVSSASGAVATTLSQPLVKHVQRLNQIRRAVPALQKGQYSTQGITGQMAFKRRFTEGPADSFVLVTISGPATFTGIPNGTYTDAITGDTKTVTTGSLTIPLSGKGNLRAYVLNSTVGKVGATGPYLN</sequence>
<evidence type="ECO:0000313" key="6">
    <source>
        <dbReference type="EMBL" id="GES08524.1"/>
    </source>
</evidence>
<comment type="cofactor">
    <cofactor evidence="1">
        <name>Ca(2+)</name>
        <dbReference type="ChEBI" id="CHEBI:29108"/>
    </cofactor>
</comment>
<name>A0A5M3WHS2_9ACTN</name>
<feature type="region of interest" description="Disordered" evidence="4">
    <location>
        <begin position="1"/>
        <end position="29"/>
    </location>
</feature>
<dbReference type="InterPro" id="IPR006047">
    <property type="entry name" value="GH13_cat_dom"/>
</dbReference>
<gene>
    <name evidence="6" type="ORF">Amac_021200</name>
</gene>
<dbReference type="PANTHER" id="PTHR10357">
    <property type="entry name" value="ALPHA-AMYLASE FAMILY MEMBER"/>
    <property type="match status" value="1"/>
</dbReference>
<keyword evidence="7" id="KW-1185">Reference proteome</keyword>
<dbReference type="RefSeq" id="WP_281356264.1">
    <property type="nucleotide sequence ID" value="NZ_BLAE01000011.1"/>
</dbReference>
<evidence type="ECO:0000256" key="3">
    <source>
        <dbReference type="ARBA" id="ARBA00022729"/>
    </source>
</evidence>
<evidence type="ECO:0000313" key="7">
    <source>
        <dbReference type="Proteomes" id="UP000331127"/>
    </source>
</evidence>
<evidence type="ECO:0000256" key="2">
    <source>
        <dbReference type="ARBA" id="ARBA00022723"/>
    </source>
</evidence>
<dbReference type="AlphaFoldDB" id="A0A5M3WHS2"/>
<dbReference type="GO" id="GO:0005975">
    <property type="term" value="P:carbohydrate metabolic process"/>
    <property type="evidence" value="ECO:0007669"/>
    <property type="project" value="InterPro"/>
</dbReference>
<dbReference type="EMBL" id="BLAE01000011">
    <property type="protein sequence ID" value="GES08524.1"/>
    <property type="molecule type" value="Genomic_DNA"/>
</dbReference>
<dbReference type="SUPFAM" id="SSF51445">
    <property type="entry name" value="(Trans)glycosidases"/>
    <property type="match status" value="1"/>
</dbReference>
<dbReference type="Proteomes" id="UP000331127">
    <property type="component" value="Unassembled WGS sequence"/>
</dbReference>
<dbReference type="InterPro" id="IPR017853">
    <property type="entry name" value="GH"/>
</dbReference>
<evidence type="ECO:0000256" key="1">
    <source>
        <dbReference type="ARBA" id="ARBA00001913"/>
    </source>
</evidence>
<organism evidence="6 7">
    <name type="scientific">Acrocarpospora macrocephala</name>
    <dbReference type="NCBI Taxonomy" id="150177"/>
    <lineage>
        <taxon>Bacteria</taxon>
        <taxon>Bacillati</taxon>
        <taxon>Actinomycetota</taxon>
        <taxon>Actinomycetes</taxon>
        <taxon>Streptosporangiales</taxon>
        <taxon>Streptosporangiaceae</taxon>
        <taxon>Acrocarpospora</taxon>
    </lineage>
</organism>